<evidence type="ECO:0000313" key="2">
    <source>
        <dbReference type="EMBL" id="GBN31417.1"/>
    </source>
</evidence>
<evidence type="ECO:0000256" key="1">
    <source>
        <dbReference type="SAM" id="MobiDB-lite"/>
    </source>
</evidence>
<name>A0A4Y2MZZ6_ARAVE</name>
<evidence type="ECO:0000313" key="3">
    <source>
        <dbReference type="Proteomes" id="UP000499080"/>
    </source>
</evidence>
<dbReference type="AlphaFoldDB" id="A0A4Y2MZZ6"/>
<reference evidence="2 3" key="1">
    <citation type="journal article" date="2019" name="Sci. Rep.">
        <title>Orb-weaving spider Araneus ventricosus genome elucidates the spidroin gene catalogue.</title>
        <authorList>
            <person name="Kono N."/>
            <person name="Nakamura H."/>
            <person name="Ohtoshi R."/>
            <person name="Moran D.A.P."/>
            <person name="Shinohara A."/>
            <person name="Yoshida Y."/>
            <person name="Fujiwara M."/>
            <person name="Mori M."/>
            <person name="Tomita M."/>
            <person name="Arakawa K."/>
        </authorList>
    </citation>
    <scope>NUCLEOTIDE SEQUENCE [LARGE SCALE GENOMIC DNA]</scope>
</reference>
<keyword evidence="3" id="KW-1185">Reference proteome</keyword>
<sequence>MATRCSFQFQLTVANDPDVKALRQLFDKFQRTCSGADELVGILAPSNLLLLPKMSRKFLHLGIRGIHPKHVQNTEDHLKSVSVQGPSSPRHNSSSCTTKRGVCE</sequence>
<comment type="caution">
    <text evidence="2">The sequence shown here is derived from an EMBL/GenBank/DDBJ whole genome shotgun (WGS) entry which is preliminary data.</text>
</comment>
<gene>
    <name evidence="2" type="ORF">AVEN_189285_1</name>
</gene>
<proteinExistence type="predicted"/>
<dbReference type="Proteomes" id="UP000499080">
    <property type="component" value="Unassembled WGS sequence"/>
</dbReference>
<accession>A0A4Y2MZZ6</accession>
<protein>
    <submittedName>
        <fullName evidence="2">Uncharacterized protein</fullName>
    </submittedName>
</protein>
<dbReference type="EMBL" id="BGPR01008077">
    <property type="protein sequence ID" value="GBN31417.1"/>
    <property type="molecule type" value="Genomic_DNA"/>
</dbReference>
<organism evidence="2 3">
    <name type="scientific">Araneus ventricosus</name>
    <name type="common">Orbweaver spider</name>
    <name type="synonym">Epeira ventricosa</name>
    <dbReference type="NCBI Taxonomy" id="182803"/>
    <lineage>
        <taxon>Eukaryota</taxon>
        <taxon>Metazoa</taxon>
        <taxon>Ecdysozoa</taxon>
        <taxon>Arthropoda</taxon>
        <taxon>Chelicerata</taxon>
        <taxon>Arachnida</taxon>
        <taxon>Araneae</taxon>
        <taxon>Araneomorphae</taxon>
        <taxon>Entelegynae</taxon>
        <taxon>Araneoidea</taxon>
        <taxon>Araneidae</taxon>
        <taxon>Araneus</taxon>
    </lineage>
</organism>
<feature type="compositionally biased region" description="Polar residues" evidence="1">
    <location>
        <begin position="81"/>
        <end position="98"/>
    </location>
</feature>
<feature type="region of interest" description="Disordered" evidence="1">
    <location>
        <begin position="72"/>
        <end position="104"/>
    </location>
</feature>